<dbReference type="InterPro" id="IPR031671">
    <property type="entry name" value="SMIM5/18/22"/>
</dbReference>
<dbReference type="Pfam" id="PF15831">
    <property type="entry name" value="SMIM5_18_22"/>
    <property type="match status" value="1"/>
</dbReference>
<dbReference type="Ensembl" id="ENSECRT00000034793.1">
    <property type="protein sequence ID" value="ENSECRP00000034058.1"/>
    <property type="gene ID" value="ENSECRG00000023012.1"/>
</dbReference>
<protein>
    <submittedName>
        <fullName evidence="5">Uncharacterized protein</fullName>
    </submittedName>
</protein>
<keyword evidence="6" id="KW-1185">Reference proteome</keyword>
<evidence type="ECO:0000256" key="4">
    <source>
        <dbReference type="ARBA" id="ARBA00023136"/>
    </source>
</evidence>
<dbReference type="GO" id="GO:0016020">
    <property type="term" value="C:membrane"/>
    <property type="evidence" value="ECO:0007669"/>
    <property type="project" value="UniProtKB-SubCell"/>
</dbReference>
<comment type="subcellular location">
    <subcellularLocation>
        <location evidence="1">Membrane</location>
        <topology evidence="1">Single-pass membrane protein</topology>
    </subcellularLocation>
</comment>
<dbReference type="Proteomes" id="UP000694620">
    <property type="component" value="Chromosome 14"/>
</dbReference>
<organism evidence="5 6">
    <name type="scientific">Erpetoichthys calabaricus</name>
    <name type="common">Rope fish</name>
    <name type="synonym">Calamoichthys calabaricus</name>
    <dbReference type="NCBI Taxonomy" id="27687"/>
    <lineage>
        <taxon>Eukaryota</taxon>
        <taxon>Metazoa</taxon>
        <taxon>Chordata</taxon>
        <taxon>Craniata</taxon>
        <taxon>Vertebrata</taxon>
        <taxon>Euteleostomi</taxon>
        <taxon>Actinopterygii</taxon>
        <taxon>Polypteriformes</taxon>
        <taxon>Polypteridae</taxon>
        <taxon>Erpetoichthys</taxon>
    </lineage>
</organism>
<evidence type="ECO:0000313" key="6">
    <source>
        <dbReference type="Proteomes" id="UP000694620"/>
    </source>
</evidence>
<evidence type="ECO:0000256" key="2">
    <source>
        <dbReference type="ARBA" id="ARBA00022692"/>
    </source>
</evidence>
<sequence>IIYTDFLSMGQQVLQKLQSLPQSDPLEIAAFLILLTFIGKPVLLHTHLCPSHNI</sequence>
<reference evidence="5" key="2">
    <citation type="submission" date="2025-08" db="UniProtKB">
        <authorList>
            <consortium name="Ensembl"/>
        </authorList>
    </citation>
    <scope>IDENTIFICATION</scope>
</reference>
<reference evidence="5" key="1">
    <citation type="submission" date="2021-06" db="EMBL/GenBank/DDBJ databases">
        <authorList>
            <consortium name="Wellcome Sanger Institute Data Sharing"/>
        </authorList>
    </citation>
    <scope>NUCLEOTIDE SEQUENCE [LARGE SCALE GENOMIC DNA]</scope>
</reference>
<dbReference type="AlphaFoldDB" id="A0A8C4TP19"/>
<keyword evidence="2" id="KW-0812">Transmembrane</keyword>
<name>A0A8C4TP19_ERPCA</name>
<evidence type="ECO:0000313" key="5">
    <source>
        <dbReference type="Ensembl" id="ENSECRP00000034058.1"/>
    </source>
</evidence>
<evidence type="ECO:0000256" key="1">
    <source>
        <dbReference type="ARBA" id="ARBA00004167"/>
    </source>
</evidence>
<proteinExistence type="predicted"/>
<keyword evidence="3" id="KW-1133">Transmembrane helix</keyword>
<evidence type="ECO:0000256" key="3">
    <source>
        <dbReference type="ARBA" id="ARBA00022989"/>
    </source>
</evidence>
<accession>A0A8C4TP19</accession>
<dbReference type="CDD" id="cd20246">
    <property type="entry name" value="CASIMO1"/>
    <property type="match status" value="1"/>
</dbReference>
<keyword evidence="4" id="KW-0472">Membrane</keyword>
<reference evidence="5" key="3">
    <citation type="submission" date="2025-09" db="UniProtKB">
        <authorList>
            <consortium name="Ensembl"/>
        </authorList>
    </citation>
    <scope>IDENTIFICATION</scope>
</reference>